<dbReference type="AlphaFoldDB" id="A0A5C3L7Z8"/>
<feature type="compositionally biased region" description="Polar residues" evidence="1">
    <location>
        <begin position="324"/>
        <end position="342"/>
    </location>
</feature>
<feature type="transmembrane region" description="Helical" evidence="2">
    <location>
        <begin position="43"/>
        <end position="64"/>
    </location>
</feature>
<proteinExistence type="predicted"/>
<evidence type="ECO:0000256" key="2">
    <source>
        <dbReference type="SAM" id="Phobius"/>
    </source>
</evidence>
<keyword evidence="2" id="KW-0472">Membrane</keyword>
<feature type="region of interest" description="Disordered" evidence="1">
    <location>
        <begin position="483"/>
        <end position="502"/>
    </location>
</feature>
<evidence type="ECO:0000313" key="4">
    <source>
        <dbReference type="Proteomes" id="UP000307440"/>
    </source>
</evidence>
<feature type="region of interest" description="Disordered" evidence="1">
    <location>
        <begin position="294"/>
        <end position="379"/>
    </location>
</feature>
<keyword evidence="4" id="KW-1185">Reference proteome</keyword>
<feature type="region of interest" description="Disordered" evidence="1">
    <location>
        <begin position="526"/>
        <end position="558"/>
    </location>
</feature>
<gene>
    <name evidence="3" type="ORF">FA15DRAFT_664812</name>
</gene>
<dbReference type="CDD" id="cd12087">
    <property type="entry name" value="TM_EGFR-like"/>
    <property type="match status" value="1"/>
</dbReference>
<reference evidence="3 4" key="1">
    <citation type="journal article" date="2019" name="Nat. Ecol. Evol.">
        <title>Megaphylogeny resolves global patterns of mushroom evolution.</title>
        <authorList>
            <person name="Varga T."/>
            <person name="Krizsan K."/>
            <person name="Foldi C."/>
            <person name="Dima B."/>
            <person name="Sanchez-Garcia M."/>
            <person name="Sanchez-Ramirez S."/>
            <person name="Szollosi G.J."/>
            <person name="Szarkandi J.G."/>
            <person name="Papp V."/>
            <person name="Albert L."/>
            <person name="Andreopoulos W."/>
            <person name="Angelini C."/>
            <person name="Antonin V."/>
            <person name="Barry K.W."/>
            <person name="Bougher N.L."/>
            <person name="Buchanan P."/>
            <person name="Buyck B."/>
            <person name="Bense V."/>
            <person name="Catcheside P."/>
            <person name="Chovatia M."/>
            <person name="Cooper J."/>
            <person name="Damon W."/>
            <person name="Desjardin D."/>
            <person name="Finy P."/>
            <person name="Geml J."/>
            <person name="Haridas S."/>
            <person name="Hughes K."/>
            <person name="Justo A."/>
            <person name="Karasinski D."/>
            <person name="Kautmanova I."/>
            <person name="Kiss B."/>
            <person name="Kocsube S."/>
            <person name="Kotiranta H."/>
            <person name="LaButti K.M."/>
            <person name="Lechner B.E."/>
            <person name="Liimatainen K."/>
            <person name="Lipzen A."/>
            <person name="Lukacs Z."/>
            <person name="Mihaltcheva S."/>
            <person name="Morgado L.N."/>
            <person name="Niskanen T."/>
            <person name="Noordeloos M.E."/>
            <person name="Ohm R.A."/>
            <person name="Ortiz-Santana B."/>
            <person name="Ovrebo C."/>
            <person name="Racz N."/>
            <person name="Riley R."/>
            <person name="Savchenko A."/>
            <person name="Shiryaev A."/>
            <person name="Soop K."/>
            <person name="Spirin V."/>
            <person name="Szebenyi C."/>
            <person name="Tomsovsky M."/>
            <person name="Tulloss R.E."/>
            <person name="Uehling J."/>
            <person name="Grigoriev I.V."/>
            <person name="Vagvolgyi C."/>
            <person name="Papp T."/>
            <person name="Martin F.M."/>
            <person name="Miettinen O."/>
            <person name="Hibbett D.S."/>
            <person name="Nagy L.G."/>
        </authorList>
    </citation>
    <scope>NUCLEOTIDE SEQUENCE [LARGE SCALE GENOMIC DNA]</scope>
    <source>
        <strain evidence="3 4">CBS 121175</strain>
    </source>
</reference>
<accession>A0A5C3L7Z8</accession>
<dbReference type="EMBL" id="ML210153">
    <property type="protein sequence ID" value="TFK28762.1"/>
    <property type="molecule type" value="Genomic_DNA"/>
</dbReference>
<keyword evidence="2" id="KW-1133">Transmembrane helix</keyword>
<feature type="compositionally biased region" description="Polar residues" evidence="1">
    <location>
        <begin position="211"/>
        <end position="233"/>
    </location>
</feature>
<sequence length="630" mass="66460">MVINRDCYKCSETVCRVKPGLQRGLLEGESKSTSESGVGKGPLAGGIVGAILFVVLAAGLYFWLQRRARLKASRGTVVNANDKPAPAETVLRRPDPMEKPIIPPYPRALYHIGLDDLEEGSGTETSASYGVHYASLRNTSRANPFHETSSIQTAGSEGTNVIPIALVSGDSNQPSILSEVETRLSNTTGTGTSGSSSYLTPAPRLNLDHVNVSNDSRVGNPYEETTTSGLSVSRRSYTSGMTTASEMLNEAPTIMTPTMAPIRQVMGVARPEMIDTGLNDGLRPAAFARPTVTSPLASTSFGPNDAASDIDSQDGNPFDDKHSSGSGNLALSPAPSTTTFGHKSSDQDRQSTTSGWSPTGPDAPWTHHDDDSRPSSIGTQGSVVDIASATRVMVGLTTPGTATSTTRTYRTTMGRLVSPSSMGHLLGTLEEQQAWALAHAQAQAQAQGLDKSRPVSGSSMVSGTSTRADSILESFPFVPPSPISSRPLRSPPVSPLGQQSFTIGSSPLAQQSFAALASPLTQQTFSASPIPERTVNPNNSTGNAGRSNQESPANRRTLALSTASQFSTASTGLGSFTFQIDDAPEIPPNPTFLGRRQRASLNTLALTNELSSYPLGFDRELEFTSKKGQR</sequence>
<dbReference type="OrthoDB" id="2402916at2759"/>
<evidence type="ECO:0000256" key="1">
    <source>
        <dbReference type="SAM" id="MobiDB-lite"/>
    </source>
</evidence>
<evidence type="ECO:0008006" key="5">
    <source>
        <dbReference type="Google" id="ProtNLM"/>
    </source>
</evidence>
<evidence type="ECO:0000313" key="3">
    <source>
        <dbReference type="EMBL" id="TFK28762.1"/>
    </source>
</evidence>
<protein>
    <recommendedName>
        <fullName evidence="5">Membrane anchor Opy2 N-terminal domain-containing protein</fullName>
    </recommendedName>
</protein>
<dbReference type="Proteomes" id="UP000307440">
    <property type="component" value="Unassembled WGS sequence"/>
</dbReference>
<organism evidence="3 4">
    <name type="scientific">Coprinopsis marcescibilis</name>
    <name type="common">Agaric fungus</name>
    <name type="synonym">Psathyrella marcescibilis</name>
    <dbReference type="NCBI Taxonomy" id="230819"/>
    <lineage>
        <taxon>Eukaryota</taxon>
        <taxon>Fungi</taxon>
        <taxon>Dikarya</taxon>
        <taxon>Basidiomycota</taxon>
        <taxon>Agaricomycotina</taxon>
        <taxon>Agaricomycetes</taxon>
        <taxon>Agaricomycetidae</taxon>
        <taxon>Agaricales</taxon>
        <taxon>Agaricineae</taxon>
        <taxon>Psathyrellaceae</taxon>
        <taxon>Coprinopsis</taxon>
    </lineage>
</organism>
<feature type="compositionally biased region" description="Polar residues" evidence="1">
    <location>
        <begin position="535"/>
        <end position="558"/>
    </location>
</feature>
<feature type="region of interest" description="Disordered" evidence="1">
    <location>
        <begin position="209"/>
        <end position="233"/>
    </location>
</feature>
<dbReference type="STRING" id="230819.A0A5C3L7Z8"/>
<name>A0A5C3L7Z8_COPMA</name>
<keyword evidence="2" id="KW-0812">Transmembrane</keyword>